<evidence type="ECO:0000313" key="2">
    <source>
        <dbReference type="EMBL" id="GFS84147.1"/>
    </source>
</evidence>
<accession>A0A8X6MY99</accession>
<name>A0A8X6MY99_NEPPI</name>
<evidence type="ECO:0000256" key="1">
    <source>
        <dbReference type="SAM" id="Phobius"/>
    </source>
</evidence>
<evidence type="ECO:0000313" key="3">
    <source>
        <dbReference type="Proteomes" id="UP000887013"/>
    </source>
</evidence>
<gene>
    <name evidence="2" type="ORF">NPIL_69481</name>
</gene>
<sequence length="158" mass="18660">MARFLAAFYRSHLYKVQEMWNWLAAKVANECCCGEGRKEGTKLSLLSHTINFRYTSAKKRCLNLERLWDILRDISSCTWVLMVYLFKWNYKKKRKKEGYSSSSERNAFGWGCFVFCLFVCGFSSSVAFNDNRRWSLKGSRLARWRLPFGIEIKVVGFR</sequence>
<keyword evidence="1" id="KW-1133">Transmembrane helix</keyword>
<protein>
    <submittedName>
        <fullName evidence="2">Uncharacterized protein</fullName>
    </submittedName>
</protein>
<feature type="transmembrane region" description="Helical" evidence="1">
    <location>
        <begin position="70"/>
        <end position="86"/>
    </location>
</feature>
<proteinExistence type="predicted"/>
<dbReference type="AlphaFoldDB" id="A0A8X6MY99"/>
<organism evidence="2 3">
    <name type="scientific">Nephila pilipes</name>
    <name type="common">Giant wood spider</name>
    <name type="synonym">Nephila maculata</name>
    <dbReference type="NCBI Taxonomy" id="299642"/>
    <lineage>
        <taxon>Eukaryota</taxon>
        <taxon>Metazoa</taxon>
        <taxon>Ecdysozoa</taxon>
        <taxon>Arthropoda</taxon>
        <taxon>Chelicerata</taxon>
        <taxon>Arachnida</taxon>
        <taxon>Araneae</taxon>
        <taxon>Araneomorphae</taxon>
        <taxon>Entelegynae</taxon>
        <taxon>Araneoidea</taxon>
        <taxon>Nephilidae</taxon>
        <taxon>Nephila</taxon>
    </lineage>
</organism>
<comment type="caution">
    <text evidence="2">The sequence shown here is derived from an EMBL/GenBank/DDBJ whole genome shotgun (WGS) entry which is preliminary data.</text>
</comment>
<feature type="transmembrane region" description="Helical" evidence="1">
    <location>
        <begin position="107"/>
        <end position="128"/>
    </location>
</feature>
<keyword evidence="1" id="KW-0472">Membrane</keyword>
<keyword evidence="3" id="KW-1185">Reference proteome</keyword>
<keyword evidence="1" id="KW-0812">Transmembrane</keyword>
<dbReference type="EMBL" id="BMAW01052087">
    <property type="protein sequence ID" value="GFS84147.1"/>
    <property type="molecule type" value="Genomic_DNA"/>
</dbReference>
<dbReference type="Proteomes" id="UP000887013">
    <property type="component" value="Unassembled WGS sequence"/>
</dbReference>
<reference evidence="2" key="1">
    <citation type="submission" date="2020-08" db="EMBL/GenBank/DDBJ databases">
        <title>Multicomponent nature underlies the extraordinary mechanical properties of spider dragline silk.</title>
        <authorList>
            <person name="Kono N."/>
            <person name="Nakamura H."/>
            <person name="Mori M."/>
            <person name="Yoshida Y."/>
            <person name="Ohtoshi R."/>
            <person name="Malay A.D."/>
            <person name="Moran D.A.P."/>
            <person name="Tomita M."/>
            <person name="Numata K."/>
            <person name="Arakawa K."/>
        </authorList>
    </citation>
    <scope>NUCLEOTIDE SEQUENCE</scope>
</reference>